<organism evidence="1 2">
    <name type="scientific">Peronosclerospora sorghi</name>
    <dbReference type="NCBI Taxonomy" id="230839"/>
    <lineage>
        <taxon>Eukaryota</taxon>
        <taxon>Sar</taxon>
        <taxon>Stramenopiles</taxon>
        <taxon>Oomycota</taxon>
        <taxon>Peronosporomycetes</taxon>
        <taxon>Peronosporales</taxon>
        <taxon>Peronosporaceae</taxon>
        <taxon>Peronosclerospora</taxon>
    </lineage>
</organism>
<gene>
    <name evidence="1" type="ORF">PsorP6_000572</name>
</gene>
<name>A0ACC0WTB9_9STRA</name>
<proteinExistence type="predicted"/>
<keyword evidence="2" id="KW-1185">Reference proteome</keyword>
<dbReference type="EMBL" id="CM047580">
    <property type="protein sequence ID" value="KAI9920946.1"/>
    <property type="molecule type" value="Genomic_DNA"/>
</dbReference>
<accession>A0ACC0WTB9</accession>
<evidence type="ECO:0000313" key="2">
    <source>
        <dbReference type="Proteomes" id="UP001163321"/>
    </source>
</evidence>
<comment type="caution">
    <text evidence="1">The sequence shown here is derived from an EMBL/GenBank/DDBJ whole genome shotgun (WGS) entry which is preliminary data.</text>
</comment>
<reference evidence="1 2" key="1">
    <citation type="journal article" date="2022" name="bioRxiv">
        <title>The genome of the oomycete Peronosclerospora sorghi, a cosmopolitan pathogen of maize and sorghum, is inflated with dispersed pseudogenes.</title>
        <authorList>
            <person name="Fletcher K."/>
            <person name="Martin F."/>
            <person name="Isakeit T."/>
            <person name="Cavanaugh K."/>
            <person name="Magill C."/>
            <person name="Michelmore R."/>
        </authorList>
    </citation>
    <scope>NUCLEOTIDE SEQUENCE [LARGE SCALE GENOMIC DNA]</scope>
    <source>
        <strain evidence="1">P6</strain>
    </source>
</reference>
<evidence type="ECO:0000313" key="1">
    <source>
        <dbReference type="EMBL" id="KAI9920946.1"/>
    </source>
</evidence>
<sequence length="166" mass="19119">MALYTMVKEREMGEELLLEDIEHSLDGDLCRCTGYRRILDAAKSFGDDAKEAYCKGTCPGCPRTGRKQDLHGDKRKEVTSCSSRKIRELVKKRKKREKEMMSESDPWMAEWSFPKELIEMEISPEVVQIDGKHVHWFAPLTMTHVLKLKRQYPDAKISVGNSEVAI</sequence>
<protein>
    <submittedName>
        <fullName evidence="1">Uncharacterized protein</fullName>
    </submittedName>
</protein>
<dbReference type="Proteomes" id="UP001163321">
    <property type="component" value="Chromosome 1"/>
</dbReference>